<dbReference type="EMBL" id="KI275978">
    <property type="protein sequence ID" value="ESA21984.1"/>
    <property type="molecule type" value="Genomic_DNA"/>
</dbReference>
<gene>
    <name evidence="2" type="ORF">GLOINDRAFT_16908</name>
</gene>
<evidence type="ECO:0000313" key="2">
    <source>
        <dbReference type="EMBL" id="ESA21984.1"/>
    </source>
</evidence>
<feature type="non-terminal residue" evidence="2">
    <location>
        <position position="1"/>
    </location>
</feature>
<feature type="compositionally biased region" description="Basic residues" evidence="1">
    <location>
        <begin position="62"/>
        <end position="73"/>
    </location>
</feature>
<feature type="region of interest" description="Disordered" evidence="1">
    <location>
        <begin position="27"/>
        <end position="73"/>
    </location>
</feature>
<protein>
    <submittedName>
        <fullName evidence="2">Uncharacterized protein</fullName>
    </submittedName>
</protein>
<organism evidence="2">
    <name type="scientific">Rhizophagus irregularis (strain DAOM 181602 / DAOM 197198 / MUCL 43194)</name>
    <name type="common">Arbuscular mycorrhizal fungus</name>
    <name type="synonym">Glomus intraradices</name>
    <dbReference type="NCBI Taxonomy" id="747089"/>
    <lineage>
        <taxon>Eukaryota</taxon>
        <taxon>Fungi</taxon>
        <taxon>Fungi incertae sedis</taxon>
        <taxon>Mucoromycota</taxon>
        <taxon>Glomeromycotina</taxon>
        <taxon>Glomeromycetes</taxon>
        <taxon>Glomerales</taxon>
        <taxon>Glomeraceae</taxon>
        <taxon>Rhizophagus</taxon>
    </lineage>
</organism>
<accession>U9UNK7</accession>
<proteinExistence type="predicted"/>
<dbReference type="VEuPathDB" id="FungiDB:RhiirFUN_003664"/>
<reference evidence="2" key="1">
    <citation type="submission" date="2013-07" db="EMBL/GenBank/DDBJ databases">
        <title>The genome of an arbuscular mycorrhizal fungus provides insights into the evolution of the oldest plant symbiosis.</title>
        <authorList>
            <consortium name="DOE Joint Genome Institute"/>
            <person name="Tisserant E."/>
            <person name="Malbreil M."/>
            <person name="Kuo A."/>
            <person name="Kohler A."/>
            <person name="Symeonidi A."/>
            <person name="Balestrini R."/>
            <person name="Charron P."/>
            <person name="Duensing N."/>
            <person name="Frei-dit-Frey N."/>
            <person name="Gianinazzi-Pearson V."/>
            <person name="Gilbert B."/>
            <person name="Handa Y."/>
            <person name="Hijri M."/>
            <person name="Kaul R."/>
            <person name="Kawaguchi M."/>
            <person name="Krajinski F."/>
            <person name="Lammers P."/>
            <person name="Lapierre D."/>
            <person name="Masclaux F.G."/>
            <person name="Murat C."/>
            <person name="Morin E."/>
            <person name="Ndikumana S."/>
            <person name="Pagni M."/>
            <person name="Petitpierre D."/>
            <person name="Requena N."/>
            <person name="Rosikiewicz P."/>
            <person name="Riley R."/>
            <person name="Saito K."/>
            <person name="San Clemente H."/>
            <person name="Shapiro H."/>
            <person name="van Tuinen D."/>
            <person name="Becard G."/>
            <person name="Bonfante P."/>
            <person name="Paszkowski U."/>
            <person name="Shachar-Hill Y."/>
            <person name="Young J.P."/>
            <person name="Sanders I.R."/>
            <person name="Henrissat B."/>
            <person name="Rensing S.A."/>
            <person name="Grigoriev I.V."/>
            <person name="Corradi N."/>
            <person name="Roux C."/>
            <person name="Martin F."/>
        </authorList>
    </citation>
    <scope>NUCLEOTIDE SEQUENCE</scope>
    <source>
        <strain evidence="2">DAOM 197198</strain>
    </source>
</reference>
<sequence length="73" mass="8464">TNFPSKIVESQSSNRKSTQGELKEFDQFEINDHTSPEEVAKVGNKFGEDKNGSKRKVEKDKRKISRQIFHQKL</sequence>
<feature type="region of interest" description="Disordered" evidence="1">
    <location>
        <begin position="1"/>
        <end position="20"/>
    </location>
</feature>
<dbReference type="AlphaFoldDB" id="U9UNK7"/>
<feature type="compositionally biased region" description="Basic and acidic residues" evidence="1">
    <location>
        <begin position="27"/>
        <end position="61"/>
    </location>
</feature>
<name>U9UNK7_RHIID</name>
<dbReference type="HOGENOM" id="CLU_2711739_0_0_1"/>
<evidence type="ECO:0000256" key="1">
    <source>
        <dbReference type="SAM" id="MobiDB-lite"/>
    </source>
</evidence>